<evidence type="ECO:0000256" key="5">
    <source>
        <dbReference type="ARBA" id="ARBA00022801"/>
    </source>
</evidence>
<keyword evidence="4 7" id="KW-0479">Metal-binding</keyword>
<comment type="catalytic activity">
    <reaction evidence="7">
        <text>guanine + H2O + H(+) = xanthine + NH4(+)</text>
        <dbReference type="Rhea" id="RHEA:14665"/>
        <dbReference type="ChEBI" id="CHEBI:15377"/>
        <dbReference type="ChEBI" id="CHEBI:15378"/>
        <dbReference type="ChEBI" id="CHEBI:16235"/>
        <dbReference type="ChEBI" id="CHEBI:17712"/>
        <dbReference type="ChEBI" id="CHEBI:28938"/>
        <dbReference type="EC" id="3.5.4.3"/>
    </reaction>
</comment>
<dbReference type="SUPFAM" id="SSF51338">
    <property type="entry name" value="Composite domain of metallo-dependent hydrolases"/>
    <property type="match status" value="1"/>
</dbReference>
<sequence>MVFAIFGTCVDTPEFGEVRGLHEPTLVVVSSGCIQSLYRGRAAEESRKTLENQGVSVRVLHASEILVPGFIDTHIHFPQFPFTGAGIDKPLMGDDGFLVKYAFPTEESMSDLAIARSVYNAGLETLLRHGTTSALIFASIHCQASKELVDAAIRNRGPRAFVGKVCVDRHCPDSYIETTETSINETEDFINYTQARAAEAGHSPPYLVQPVVTPRFLPTCTAELLAGLSQLAERYKCIIQSHMSESIDEVEFSSALFEGKTDAEVFSDFGLLRAPSVMAHCVQMKCTEEDLLRDSGAAIAHCPLSNFFFASGALPVKQLISRGIKVGLGTDVAGGYSPSMLSSMRAAVLASKTLHFQYLPGAVQSSVGGLSVGAKEKESSKEQDDLSHFDALYLATMGGAASLGLQDLLGSFEEGKRFDAVLLTQVSTALSFVCRHDSREDLLQKILTLGDDRNVKEVFVDGQSVYSQP</sequence>
<dbReference type="InterPro" id="IPR014311">
    <property type="entry name" value="Guanine_deaminase"/>
</dbReference>
<dbReference type="InterPro" id="IPR011059">
    <property type="entry name" value="Metal-dep_hydrolase_composite"/>
</dbReference>
<evidence type="ECO:0000256" key="3">
    <source>
        <dbReference type="ARBA" id="ARBA00012781"/>
    </source>
</evidence>
<dbReference type="Gene3D" id="3.20.20.140">
    <property type="entry name" value="Metal-dependent hydrolases"/>
    <property type="match status" value="1"/>
</dbReference>
<feature type="domain" description="Amidohydrolase-related" evidence="8">
    <location>
        <begin position="65"/>
        <end position="465"/>
    </location>
</feature>
<evidence type="ECO:0000259" key="8">
    <source>
        <dbReference type="Pfam" id="PF01979"/>
    </source>
</evidence>
<keyword evidence="6 7" id="KW-0862">Zinc</keyword>
<evidence type="ECO:0000256" key="4">
    <source>
        <dbReference type="ARBA" id="ARBA00022723"/>
    </source>
</evidence>
<name>A0ABP0L511_9DINO</name>
<organism evidence="9 10">
    <name type="scientific">Durusdinium trenchii</name>
    <dbReference type="NCBI Taxonomy" id="1381693"/>
    <lineage>
        <taxon>Eukaryota</taxon>
        <taxon>Sar</taxon>
        <taxon>Alveolata</taxon>
        <taxon>Dinophyceae</taxon>
        <taxon>Suessiales</taxon>
        <taxon>Symbiodiniaceae</taxon>
        <taxon>Durusdinium</taxon>
    </lineage>
</organism>
<keyword evidence="5 7" id="KW-0378">Hydrolase</keyword>
<protein>
    <recommendedName>
        <fullName evidence="3 7">Guanine deaminase</fullName>
        <shortName evidence="7">Guanase</shortName>
        <ecNumber evidence="3 7">3.5.4.3</ecNumber>
    </recommendedName>
    <alternativeName>
        <fullName evidence="7">Guanine aminohydrolase</fullName>
    </alternativeName>
</protein>
<dbReference type="Pfam" id="PF01979">
    <property type="entry name" value="Amidohydro_1"/>
    <property type="match status" value="1"/>
</dbReference>
<evidence type="ECO:0000256" key="7">
    <source>
        <dbReference type="RuleBase" id="RU366009"/>
    </source>
</evidence>
<dbReference type="EC" id="3.5.4.3" evidence="3 7"/>
<comment type="similarity">
    <text evidence="2 7">Belongs to the metallo-dependent hydrolases superfamily. ATZ/TRZ family.</text>
</comment>
<dbReference type="Gene3D" id="2.30.40.10">
    <property type="entry name" value="Urease, subunit C, domain 1"/>
    <property type="match status" value="1"/>
</dbReference>
<dbReference type="PANTHER" id="PTHR11271:SF6">
    <property type="entry name" value="GUANINE DEAMINASE"/>
    <property type="match status" value="1"/>
</dbReference>
<evidence type="ECO:0000313" key="10">
    <source>
        <dbReference type="Proteomes" id="UP001642464"/>
    </source>
</evidence>
<dbReference type="InterPro" id="IPR051607">
    <property type="entry name" value="Metallo-dep_hydrolases"/>
</dbReference>
<reference evidence="9 10" key="1">
    <citation type="submission" date="2024-02" db="EMBL/GenBank/DDBJ databases">
        <authorList>
            <person name="Chen Y."/>
            <person name="Shah S."/>
            <person name="Dougan E. K."/>
            <person name="Thang M."/>
            <person name="Chan C."/>
        </authorList>
    </citation>
    <scope>NUCLEOTIDE SEQUENCE [LARGE SCALE GENOMIC DNA]</scope>
</reference>
<dbReference type="InterPro" id="IPR032466">
    <property type="entry name" value="Metal_Hydrolase"/>
</dbReference>
<evidence type="ECO:0000256" key="1">
    <source>
        <dbReference type="ARBA" id="ARBA00004984"/>
    </source>
</evidence>
<comment type="caution">
    <text evidence="9">The sequence shown here is derived from an EMBL/GenBank/DDBJ whole genome shotgun (WGS) entry which is preliminary data.</text>
</comment>
<gene>
    <name evidence="9" type="ORF">SCF082_LOCUS20571</name>
</gene>
<evidence type="ECO:0000256" key="6">
    <source>
        <dbReference type="ARBA" id="ARBA00022833"/>
    </source>
</evidence>
<evidence type="ECO:0000313" key="9">
    <source>
        <dbReference type="EMBL" id="CAK9033648.1"/>
    </source>
</evidence>
<proteinExistence type="inferred from homology"/>
<dbReference type="Proteomes" id="UP001642464">
    <property type="component" value="Unassembled WGS sequence"/>
</dbReference>
<comment type="function">
    <text evidence="7">Catalyzes the hydrolytic deamination of guanine, producing xanthine and ammonia.</text>
</comment>
<comment type="cofactor">
    <cofactor evidence="7">
        <name>Zn(2+)</name>
        <dbReference type="ChEBI" id="CHEBI:29105"/>
    </cofactor>
    <text evidence="7">Binds 1 zinc ion per subunit.</text>
</comment>
<evidence type="ECO:0000256" key="2">
    <source>
        <dbReference type="ARBA" id="ARBA00006745"/>
    </source>
</evidence>
<dbReference type="PANTHER" id="PTHR11271">
    <property type="entry name" value="GUANINE DEAMINASE"/>
    <property type="match status" value="1"/>
</dbReference>
<dbReference type="SUPFAM" id="SSF51556">
    <property type="entry name" value="Metallo-dependent hydrolases"/>
    <property type="match status" value="1"/>
</dbReference>
<comment type="pathway">
    <text evidence="1 7">Purine metabolism; guanine degradation; xanthine from guanine: step 1/1.</text>
</comment>
<dbReference type="NCBIfam" id="TIGR02967">
    <property type="entry name" value="guan_deamin"/>
    <property type="match status" value="1"/>
</dbReference>
<dbReference type="InterPro" id="IPR006680">
    <property type="entry name" value="Amidohydro-rel"/>
</dbReference>
<keyword evidence="10" id="KW-1185">Reference proteome</keyword>
<accession>A0ABP0L511</accession>
<dbReference type="EMBL" id="CAXAMM010014402">
    <property type="protein sequence ID" value="CAK9033648.1"/>
    <property type="molecule type" value="Genomic_DNA"/>
</dbReference>